<feature type="domain" description="Protein kinase" evidence="9">
    <location>
        <begin position="12"/>
        <end position="243"/>
    </location>
</feature>
<evidence type="ECO:0000313" key="10">
    <source>
        <dbReference type="EMBL" id="CBK24454.2"/>
    </source>
</evidence>
<keyword evidence="5" id="KW-0418">Kinase</keyword>
<dbReference type="InterPro" id="IPR017441">
    <property type="entry name" value="Protein_kinase_ATP_BS"/>
</dbReference>
<keyword evidence="1 8" id="KW-0723">Serine/threonine-protein kinase</keyword>
<comment type="similarity">
    <text evidence="8">Belongs to the protein kinase superfamily.</text>
</comment>
<keyword evidence="3" id="KW-0808">Transferase</keyword>
<dbReference type="FunCoup" id="D8M8R5">
    <property type="interactions" value="48"/>
</dbReference>
<proteinExistence type="inferred from homology"/>
<evidence type="ECO:0000256" key="4">
    <source>
        <dbReference type="ARBA" id="ARBA00022741"/>
    </source>
</evidence>
<dbReference type="SUPFAM" id="SSF56112">
    <property type="entry name" value="Protein kinase-like (PK-like)"/>
    <property type="match status" value="1"/>
</dbReference>
<evidence type="ECO:0000256" key="2">
    <source>
        <dbReference type="ARBA" id="ARBA00022553"/>
    </source>
</evidence>
<dbReference type="OrthoDB" id="63267at2759"/>
<dbReference type="SMART" id="SM00220">
    <property type="entry name" value="S_TKc"/>
    <property type="match status" value="1"/>
</dbReference>
<name>D8M8R5_BLAHO</name>
<dbReference type="GO" id="GO:0004674">
    <property type="term" value="F:protein serine/threonine kinase activity"/>
    <property type="evidence" value="ECO:0007669"/>
    <property type="project" value="UniProtKB-KW"/>
</dbReference>
<keyword evidence="6 7" id="KW-0067">ATP-binding</keyword>
<accession>D8M8R5</accession>
<protein>
    <recommendedName>
        <fullName evidence="9">Protein kinase domain-containing protein</fullName>
    </recommendedName>
</protein>
<dbReference type="PROSITE" id="PS00108">
    <property type="entry name" value="PROTEIN_KINASE_ST"/>
    <property type="match status" value="1"/>
</dbReference>
<feature type="binding site" evidence="7">
    <location>
        <position position="41"/>
    </location>
    <ligand>
        <name>ATP</name>
        <dbReference type="ChEBI" id="CHEBI:30616"/>
    </ligand>
</feature>
<evidence type="ECO:0000256" key="3">
    <source>
        <dbReference type="ARBA" id="ARBA00022679"/>
    </source>
</evidence>
<dbReference type="PROSITE" id="PS50011">
    <property type="entry name" value="PROTEIN_KINASE_DOM"/>
    <property type="match status" value="1"/>
</dbReference>
<sequence>MQETPKMTKNDFELLKTIGKGSFGKVFEVRYKGDGKIYAMKILDKQVVMDRNQYEHTLAERRIMGECEHPFLVCLRFAFQSQTKLYLISDFFNGGELFFYLSNGRFSENRARFYAAEIAMGLHYLHSKGIVYRDLKPENLLLDSDGHIKITDFGLSKQNVEGDELHSLCGTPEYLAPEIIQKKPYGKAVDWWSLGTLIYEMIAGLPPFYDKNRRIMYNKILTAPLSKCSYMSAEISFALKRGA</sequence>
<dbReference type="FunFam" id="3.30.200.20:FF:000537">
    <property type="entry name" value="Non-specific serine/threonine protein kinase"/>
    <property type="match status" value="1"/>
</dbReference>
<dbReference type="CDD" id="cd05123">
    <property type="entry name" value="STKc_AGC"/>
    <property type="match status" value="1"/>
</dbReference>
<dbReference type="GeneID" id="24921230"/>
<dbReference type="InterPro" id="IPR011009">
    <property type="entry name" value="Kinase-like_dom_sf"/>
</dbReference>
<dbReference type="PANTHER" id="PTHR24351">
    <property type="entry name" value="RIBOSOMAL PROTEIN S6 KINASE"/>
    <property type="match status" value="1"/>
</dbReference>
<dbReference type="FunFam" id="1.10.510.10:FF:000048">
    <property type="entry name" value="Protein kinase C"/>
    <property type="match status" value="1"/>
</dbReference>
<evidence type="ECO:0000256" key="5">
    <source>
        <dbReference type="ARBA" id="ARBA00022777"/>
    </source>
</evidence>
<dbReference type="Gene3D" id="1.10.510.10">
    <property type="entry name" value="Transferase(Phosphotransferase) domain 1"/>
    <property type="match status" value="1"/>
</dbReference>
<dbReference type="AlphaFoldDB" id="D8M8R5"/>
<evidence type="ECO:0000256" key="8">
    <source>
        <dbReference type="RuleBase" id="RU000304"/>
    </source>
</evidence>
<dbReference type="InterPro" id="IPR008271">
    <property type="entry name" value="Ser/Thr_kinase_AS"/>
</dbReference>
<dbReference type="GO" id="GO:0005524">
    <property type="term" value="F:ATP binding"/>
    <property type="evidence" value="ECO:0007669"/>
    <property type="project" value="UniProtKB-UniRule"/>
</dbReference>
<dbReference type="InParanoid" id="D8M8R5"/>
<dbReference type="InterPro" id="IPR045270">
    <property type="entry name" value="STKc_AGC"/>
</dbReference>
<evidence type="ECO:0000259" key="9">
    <source>
        <dbReference type="PROSITE" id="PS50011"/>
    </source>
</evidence>
<keyword evidence="4 7" id="KW-0547">Nucleotide-binding</keyword>
<dbReference type="PROSITE" id="PS00107">
    <property type="entry name" value="PROTEIN_KINASE_ATP"/>
    <property type="match status" value="1"/>
</dbReference>
<reference evidence="10" key="1">
    <citation type="submission" date="2010-02" db="EMBL/GenBank/DDBJ databases">
        <title>Sequencing and annotation of the Blastocystis hominis genome.</title>
        <authorList>
            <person name="Wincker P."/>
        </authorList>
    </citation>
    <scope>NUCLEOTIDE SEQUENCE</scope>
    <source>
        <strain evidence="10">Singapore isolate B</strain>
    </source>
</reference>
<dbReference type="Gene3D" id="3.30.200.20">
    <property type="entry name" value="Phosphorylase Kinase, domain 1"/>
    <property type="match status" value="1"/>
</dbReference>
<dbReference type="PIRSF" id="PIRSF000654">
    <property type="entry name" value="Integrin-linked_kinase"/>
    <property type="match status" value="1"/>
</dbReference>
<dbReference type="Pfam" id="PF00069">
    <property type="entry name" value="Pkinase"/>
    <property type="match status" value="1"/>
</dbReference>
<keyword evidence="2" id="KW-0597">Phosphoprotein</keyword>
<organism evidence="10">
    <name type="scientific">Blastocystis hominis</name>
    <dbReference type="NCBI Taxonomy" id="12968"/>
    <lineage>
        <taxon>Eukaryota</taxon>
        <taxon>Sar</taxon>
        <taxon>Stramenopiles</taxon>
        <taxon>Bigyra</taxon>
        <taxon>Opalozoa</taxon>
        <taxon>Opalinata</taxon>
        <taxon>Blastocystidae</taxon>
        <taxon>Blastocystis</taxon>
    </lineage>
</organism>
<dbReference type="EMBL" id="FN668688">
    <property type="protein sequence ID" value="CBK24454.2"/>
    <property type="molecule type" value="Genomic_DNA"/>
</dbReference>
<dbReference type="OMA" id="RIMGECE"/>
<gene>
    <name evidence="10" type="ORF">GSBLH_T00004193001</name>
</gene>
<evidence type="ECO:0000256" key="6">
    <source>
        <dbReference type="ARBA" id="ARBA00022840"/>
    </source>
</evidence>
<dbReference type="Proteomes" id="UP000008312">
    <property type="component" value="Unassembled WGS sequence"/>
</dbReference>
<evidence type="ECO:0000313" key="11">
    <source>
        <dbReference type="Proteomes" id="UP000008312"/>
    </source>
</evidence>
<dbReference type="InterPro" id="IPR000719">
    <property type="entry name" value="Prot_kinase_dom"/>
</dbReference>
<evidence type="ECO:0000256" key="1">
    <source>
        <dbReference type="ARBA" id="ARBA00022527"/>
    </source>
</evidence>
<dbReference type="RefSeq" id="XP_012898502.1">
    <property type="nucleotide sequence ID" value="XM_013043048.1"/>
</dbReference>
<keyword evidence="11" id="KW-1185">Reference proteome</keyword>
<evidence type="ECO:0000256" key="7">
    <source>
        <dbReference type="PROSITE-ProRule" id="PRU10141"/>
    </source>
</evidence>